<evidence type="ECO:0000256" key="1">
    <source>
        <dbReference type="SAM" id="MobiDB-lite"/>
    </source>
</evidence>
<evidence type="ECO:0000313" key="2">
    <source>
        <dbReference type="EMBL" id="KAG5193890.1"/>
    </source>
</evidence>
<sequence length="557" mass="64557">MKGRKKTLWQRRYRGSVKARNMTMRVRRPLKGTLRKKIRSYATPSKKVKNTREPNCFLRSCARTKYDHEGQKTSKRNLEKENPIVRHSVEEGTKYDHEGQKTSKRNLEKENPIVRHSVEEGTKYDHEGQKTSKRNLEKENPIVRHSVEEGTKYDHEGQKTSKRNLEKENPIVRHSVEEGTKYDHEGQKTSKRNLEKENPIVRHSVEEGTKYDHEGQKTSKRNLEKENPIVRHSVEEGTKYDHEGQKTSKRNLEKENPIVRHSVEEGTKYDHEGQKTSKRNLEKENPIVRHSVEEGTKYDHEGQKTSKRNLEKENPIVRHSVEEGTKYDHEGQKTSKRNLEKENPIVRHSVEEGEEHKRTKLFSPFLCTGARLRFPDTFLSSDILESNNSTIKDLQYELAQVCLEDELQPPHLPALSDARVKTHRQAGGRVFSPLATKQAPLLRVVGKLEPRLAQGFHLHREQGPTSRYKERSKVGGLVDIGDTLLCPENLDPEEMEELENQALLPDLRQKYLTVLTNPRWLLQPIPGRGGKDIFLVDIPQHLIPLGQEACPSWAFKR</sequence>
<accession>A0A835ZHP4</accession>
<reference evidence="2 3" key="1">
    <citation type="submission" date="2020-12" db="EMBL/GenBank/DDBJ databases">
        <title>De novo assembly of Tibetan sheep genome.</title>
        <authorList>
            <person name="Li X."/>
        </authorList>
    </citation>
    <scope>NUCLEOTIDE SEQUENCE [LARGE SCALE GENOMIC DNA]</scope>
    <source>
        <tissue evidence="2">Heart</tissue>
    </source>
</reference>
<protein>
    <submittedName>
        <fullName evidence="2">Uncharacterized protein</fullName>
    </submittedName>
</protein>
<organism evidence="2 3">
    <name type="scientific">Ovis aries</name>
    <name type="common">Sheep</name>
    <dbReference type="NCBI Taxonomy" id="9940"/>
    <lineage>
        <taxon>Eukaryota</taxon>
        <taxon>Metazoa</taxon>
        <taxon>Chordata</taxon>
        <taxon>Craniata</taxon>
        <taxon>Vertebrata</taxon>
        <taxon>Euteleostomi</taxon>
        <taxon>Mammalia</taxon>
        <taxon>Eutheria</taxon>
        <taxon>Laurasiatheria</taxon>
        <taxon>Artiodactyla</taxon>
        <taxon>Ruminantia</taxon>
        <taxon>Pecora</taxon>
        <taxon>Bovidae</taxon>
        <taxon>Caprinae</taxon>
        <taxon>Ovis</taxon>
    </lineage>
</organism>
<dbReference type="AlphaFoldDB" id="A0A835ZHP4"/>
<name>A0A835ZHP4_SHEEP</name>
<proteinExistence type="predicted"/>
<dbReference type="InterPro" id="IPR033615">
    <property type="entry name" value="EOLA1/EOLA2"/>
</dbReference>
<evidence type="ECO:0000313" key="3">
    <source>
        <dbReference type="Proteomes" id="UP000664991"/>
    </source>
</evidence>
<dbReference type="PANTHER" id="PTHR31666:SF0">
    <property type="entry name" value="PROTEIN EOLA1-RELATED"/>
    <property type="match status" value="1"/>
</dbReference>
<gene>
    <name evidence="2" type="ORF">JEQ12_020251</name>
</gene>
<feature type="region of interest" description="Disordered" evidence="1">
    <location>
        <begin position="67"/>
        <end position="139"/>
    </location>
</feature>
<dbReference type="PANTHER" id="PTHR31666">
    <property type="entry name" value="PROTEIN CXORF40A-RELATED"/>
    <property type="match status" value="1"/>
</dbReference>
<dbReference type="EMBL" id="JAEMGP010000027">
    <property type="protein sequence ID" value="KAG5193890.1"/>
    <property type="molecule type" value="Genomic_DNA"/>
</dbReference>
<comment type="caution">
    <text evidence="2">The sequence shown here is derived from an EMBL/GenBank/DDBJ whole genome shotgun (WGS) entry which is preliminary data.</text>
</comment>
<dbReference type="Proteomes" id="UP000664991">
    <property type="component" value="Unassembled WGS sequence"/>
</dbReference>